<accession>A0A7J9DPR4</accession>
<dbReference type="Proteomes" id="UP000593568">
    <property type="component" value="Unassembled WGS sequence"/>
</dbReference>
<dbReference type="AlphaFoldDB" id="A0A7J9DPR4"/>
<dbReference type="NCBIfam" id="TIGR01640">
    <property type="entry name" value="F_box_assoc_1"/>
    <property type="match status" value="1"/>
</dbReference>
<feature type="compositionally biased region" description="Low complexity" evidence="1">
    <location>
        <begin position="50"/>
        <end position="61"/>
    </location>
</feature>
<evidence type="ECO:0000313" key="4">
    <source>
        <dbReference type="Proteomes" id="UP000593568"/>
    </source>
</evidence>
<organism evidence="3 4">
    <name type="scientific">Gossypium trilobum</name>
    <dbReference type="NCBI Taxonomy" id="34281"/>
    <lineage>
        <taxon>Eukaryota</taxon>
        <taxon>Viridiplantae</taxon>
        <taxon>Streptophyta</taxon>
        <taxon>Embryophyta</taxon>
        <taxon>Tracheophyta</taxon>
        <taxon>Spermatophyta</taxon>
        <taxon>Magnoliopsida</taxon>
        <taxon>eudicotyledons</taxon>
        <taxon>Gunneridae</taxon>
        <taxon>Pentapetalae</taxon>
        <taxon>rosids</taxon>
        <taxon>malvids</taxon>
        <taxon>Malvales</taxon>
        <taxon>Malvaceae</taxon>
        <taxon>Malvoideae</taxon>
        <taxon>Gossypium</taxon>
    </lineage>
</organism>
<gene>
    <name evidence="3" type="ORF">Gotri_012018</name>
</gene>
<name>A0A7J9DPR4_9ROSI</name>
<dbReference type="InterPro" id="IPR006527">
    <property type="entry name" value="F-box-assoc_dom_typ1"/>
</dbReference>
<comment type="caution">
    <text evidence="3">The sequence shown here is derived from an EMBL/GenBank/DDBJ whole genome shotgun (WGS) entry which is preliminary data.</text>
</comment>
<feature type="region of interest" description="Disordered" evidence="1">
    <location>
        <begin position="50"/>
        <end position="73"/>
    </location>
</feature>
<feature type="domain" description="F-box associated beta-propeller type 1" evidence="2">
    <location>
        <begin position="55"/>
        <end position="243"/>
    </location>
</feature>
<dbReference type="InterPro" id="IPR050796">
    <property type="entry name" value="SCF_F-box_component"/>
</dbReference>
<dbReference type="PANTHER" id="PTHR31672">
    <property type="entry name" value="BNACNNG10540D PROTEIN"/>
    <property type="match status" value="1"/>
</dbReference>
<keyword evidence="4" id="KW-1185">Reference proteome</keyword>
<protein>
    <recommendedName>
        <fullName evidence="2">F-box associated beta-propeller type 1 domain-containing protein</fullName>
    </recommendedName>
</protein>
<proteinExistence type="predicted"/>
<evidence type="ECO:0000259" key="2">
    <source>
        <dbReference type="Pfam" id="PF07734"/>
    </source>
</evidence>
<evidence type="ECO:0000313" key="3">
    <source>
        <dbReference type="EMBL" id="MBA0762395.1"/>
    </source>
</evidence>
<evidence type="ECO:0000256" key="1">
    <source>
        <dbReference type="SAM" id="MobiDB-lite"/>
    </source>
</evidence>
<dbReference type="Pfam" id="PF07734">
    <property type="entry name" value="FBA_1"/>
    <property type="match status" value="1"/>
</dbReference>
<reference evidence="3 4" key="1">
    <citation type="journal article" date="2019" name="Genome Biol. Evol.">
        <title>Insights into the evolution of the New World diploid cottons (Gossypium, subgenus Houzingenia) based on genome sequencing.</title>
        <authorList>
            <person name="Grover C.E."/>
            <person name="Arick M.A. 2nd"/>
            <person name="Thrash A."/>
            <person name="Conover J.L."/>
            <person name="Sanders W.S."/>
            <person name="Peterson D.G."/>
            <person name="Frelichowski J.E."/>
            <person name="Scheffler J.A."/>
            <person name="Scheffler B.E."/>
            <person name="Wendel J.F."/>
        </authorList>
    </citation>
    <scope>NUCLEOTIDE SEQUENCE [LARGE SCALE GENOMIC DNA]</scope>
    <source>
        <strain evidence="3">8</strain>
        <tissue evidence="3">Leaf</tissue>
    </source>
</reference>
<dbReference type="PANTHER" id="PTHR31672:SF13">
    <property type="entry name" value="F-BOX PROTEIN CPR30-LIKE"/>
    <property type="match status" value="1"/>
</dbReference>
<dbReference type="InterPro" id="IPR017451">
    <property type="entry name" value="F-box-assoc_interact_dom"/>
</dbReference>
<sequence length="269" mass="30332">MSFKCKIFYALSAFQSPGALQSRTQISSNSISPIPSKPIPITPFFSVPVGTTSSPSTTTHSKQPKHSSTHSVNQKKTIRILGSCNGLLALKNDNKRIFLWNPSTRKSQVLPSTEIGRAGLTFYGFGYDPISEFSSPSIFFPRSTYYGFGYDPISDDYKLVRMVQVHGKNNSYLHSEAKVYSLRSNSWRRIKDFCFYLSFYREFGFLADNALYWMVLKTPQSGNKSLVGFDLGTEEFRFVELPDSCLIVIPLAFSKSGDKVLFSIALHKW</sequence>
<dbReference type="EMBL" id="JABEZW010000004">
    <property type="protein sequence ID" value="MBA0762395.1"/>
    <property type="molecule type" value="Genomic_DNA"/>
</dbReference>